<proteinExistence type="predicted"/>
<feature type="coiled-coil region" evidence="1">
    <location>
        <begin position="132"/>
        <end position="331"/>
    </location>
</feature>
<dbReference type="Proteomes" id="UP000256970">
    <property type="component" value="Unassembled WGS sequence"/>
</dbReference>
<feature type="region of interest" description="Disordered" evidence="2">
    <location>
        <begin position="468"/>
        <end position="509"/>
    </location>
</feature>
<dbReference type="EMBL" id="FNXT01000977">
    <property type="protein sequence ID" value="SZX70201.1"/>
    <property type="molecule type" value="Genomic_DNA"/>
</dbReference>
<evidence type="ECO:0008006" key="6">
    <source>
        <dbReference type="Google" id="ProtNLM"/>
    </source>
</evidence>
<evidence type="ECO:0000256" key="1">
    <source>
        <dbReference type="SAM" id="Coils"/>
    </source>
</evidence>
<accession>A0A383WBD7</accession>
<dbReference type="AlphaFoldDB" id="A0A383WBD7"/>
<evidence type="ECO:0000313" key="5">
    <source>
        <dbReference type="Proteomes" id="UP000256970"/>
    </source>
</evidence>
<dbReference type="PANTHER" id="PTHR14845">
    <property type="entry name" value="COILED-COIL DOMAIN-CONTAINING 166"/>
    <property type="match status" value="1"/>
</dbReference>
<keyword evidence="5" id="KW-1185">Reference proteome</keyword>
<reference evidence="4 5" key="1">
    <citation type="submission" date="2016-10" db="EMBL/GenBank/DDBJ databases">
        <authorList>
            <person name="Cai Z."/>
        </authorList>
    </citation>
    <scope>NUCLEOTIDE SEQUENCE [LARGE SCALE GENOMIC DNA]</scope>
</reference>
<evidence type="ECO:0000256" key="2">
    <source>
        <dbReference type="SAM" id="MobiDB-lite"/>
    </source>
</evidence>
<evidence type="ECO:0000313" key="3">
    <source>
        <dbReference type="EMBL" id="SZX70201.1"/>
    </source>
</evidence>
<protein>
    <recommendedName>
        <fullName evidence="6">Cilia- and flagella-associated protein 157</fullName>
    </recommendedName>
</protein>
<keyword evidence="1" id="KW-0175">Coiled coil</keyword>
<dbReference type="EMBL" id="FNXT01001215">
    <property type="protein sequence ID" value="SZX74530.1"/>
    <property type="molecule type" value="Genomic_DNA"/>
</dbReference>
<evidence type="ECO:0000313" key="4">
    <source>
        <dbReference type="EMBL" id="SZX74530.1"/>
    </source>
</evidence>
<dbReference type="PANTHER" id="PTHR14845:SF0">
    <property type="entry name" value="DUF4515 DOMAIN-CONTAINING PROTEIN"/>
    <property type="match status" value="1"/>
</dbReference>
<feature type="compositionally biased region" description="Low complexity" evidence="2">
    <location>
        <begin position="475"/>
        <end position="498"/>
    </location>
</feature>
<sequence>MASDGPVTVDLTATQFVILSENQRKKKALAETKDAYNQLLSDNQALLQQLEDTNREAYHAAEHFRQEVLGKSQKIAELQTQLEQLRLDKDEHISRLQDQAAAREAQLQSEGEALSAELMGRIDSLQTELDSVLEFKQRRAESEAALAALREETVGLREALDAQRAQLERHYAGLHAKMRKEYEQRLEELKRSQEEELEERLDAGVKRILAANRRLAEELRLHVTESDALQGELKLLQAERSTLSREVALKQQLEAGWAARAGQQAAALKESQAKAATLEQSLQQVLSDFARERAGVVARAQAQVSAAGGEVDALRRLLRLKGRELQQLRRLAQQVLLQRTEVEIFLLSSLHQVRLSIETERVRAAAPITSSSSTTAGAAATSANAAGTGSSTTAVGSCQQPLAATAVAAAAGIGTEPAAGGLDIKDLSWEERERVLRLLFAKINGRPAEQQSLVLGQHPTDMLAAAVSGDGGGVSSDAARQSSSSAALPQQQRQQQEQHLQRQKKQLQQGLASAAALGGAVT</sequence>
<dbReference type="STRING" id="3088.A0A383WBD7"/>
<organism evidence="4 5">
    <name type="scientific">Tetradesmus obliquus</name>
    <name type="common">Green alga</name>
    <name type="synonym">Acutodesmus obliquus</name>
    <dbReference type="NCBI Taxonomy" id="3088"/>
    <lineage>
        <taxon>Eukaryota</taxon>
        <taxon>Viridiplantae</taxon>
        <taxon>Chlorophyta</taxon>
        <taxon>core chlorophytes</taxon>
        <taxon>Chlorophyceae</taxon>
        <taxon>CS clade</taxon>
        <taxon>Sphaeropleales</taxon>
        <taxon>Scenedesmaceae</taxon>
        <taxon>Tetradesmus</taxon>
    </lineage>
</organism>
<gene>
    <name evidence="3" type="ORF">BQ4739_LOCUS10432</name>
    <name evidence="4" type="ORF">BQ4739_LOCUS14794</name>
</gene>
<name>A0A383WBD7_TETOB</name>
<feature type="coiled-coil region" evidence="1">
    <location>
        <begin position="22"/>
        <end position="95"/>
    </location>
</feature>